<reference evidence="1" key="1">
    <citation type="submission" date="2021-02" db="EMBL/GenBank/DDBJ databases">
        <authorList>
            <person name="Dougan E. K."/>
            <person name="Rhodes N."/>
            <person name="Thang M."/>
            <person name="Chan C."/>
        </authorList>
    </citation>
    <scope>NUCLEOTIDE SEQUENCE</scope>
</reference>
<dbReference type="AlphaFoldDB" id="A0A812UPD3"/>
<keyword evidence="2" id="KW-1185">Reference proteome</keyword>
<accession>A0A812UPD3</accession>
<name>A0A812UPD3_9DINO</name>
<dbReference type="EMBL" id="CAJNDS010002744">
    <property type="protein sequence ID" value="CAE7581420.1"/>
    <property type="molecule type" value="Genomic_DNA"/>
</dbReference>
<comment type="caution">
    <text evidence="1">The sequence shown here is derived from an EMBL/GenBank/DDBJ whole genome shotgun (WGS) entry which is preliminary data.</text>
</comment>
<dbReference type="Proteomes" id="UP000604046">
    <property type="component" value="Unassembled WGS sequence"/>
</dbReference>
<dbReference type="OrthoDB" id="406687at2759"/>
<sequence>MDESLLEREEVGRDRSSCYAALWLCCHLRSGGRWDGCGRLTAFFCLFTVAFWIGVTRNLYCDPDVLQNIRPPFDGQLMPANITLVERKYLLIQFTKLVDVYDATHAHIGYFYDINLFIIMRFGFSDANGRIWFEARYASFLSRFKPIIEYNLQRCDVGGVGRTSLLYELKEVWWKESYWRCFVNCSRLFNLAERTASTQVRERLIPEANFGLDPTFQVSFDGWLAPTLRGQITGPVSSFGTGVRQVWSMHLKNATDGELVAKAKQHFVIGTASQDMRVLSRWKVVTVRQSELPNWVIGFLAVLDDIDSTLSQHGHVAYQIDR</sequence>
<proteinExistence type="predicted"/>
<protein>
    <submittedName>
        <fullName evidence="1">Iigp1 protein</fullName>
    </submittedName>
</protein>
<evidence type="ECO:0000313" key="2">
    <source>
        <dbReference type="Proteomes" id="UP000604046"/>
    </source>
</evidence>
<evidence type="ECO:0000313" key="1">
    <source>
        <dbReference type="EMBL" id="CAE7581420.1"/>
    </source>
</evidence>
<gene>
    <name evidence="1" type="primary">Iigp1</name>
    <name evidence="1" type="ORF">SNAT2548_LOCUS33170</name>
</gene>
<organism evidence="1 2">
    <name type="scientific">Symbiodinium natans</name>
    <dbReference type="NCBI Taxonomy" id="878477"/>
    <lineage>
        <taxon>Eukaryota</taxon>
        <taxon>Sar</taxon>
        <taxon>Alveolata</taxon>
        <taxon>Dinophyceae</taxon>
        <taxon>Suessiales</taxon>
        <taxon>Symbiodiniaceae</taxon>
        <taxon>Symbiodinium</taxon>
    </lineage>
</organism>